<evidence type="ECO:0000313" key="5">
    <source>
        <dbReference type="Proteomes" id="UP001140453"/>
    </source>
</evidence>
<dbReference type="GO" id="GO:0000407">
    <property type="term" value="C:phagophore assembly site"/>
    <property type="evidence" value="ECO:0007669"/>
    <property type="project" value="TreeGrafter"/>
</dbReference>
<evidence type="ECO:0000256" key="2">
    <source>
        <dbReference type="ARBA" id="ARBA00018874"/>
    </source>
</evidence>
<reference evidence="4" key="1">
    <citation type="submission" date="2022-10" db="EMBL/GenBank/DDBJ databases">
        <title>Tapping the CABI collections for fungal endophytes: first genome assemblies for Collariella, Neodidymelliopsis, Ascochyta clinopodiicola, Didymella pomorum, Didymosphaeria variabile, Neocosmospora piperis and Neocucurbitaria cava.</title>
        <authorList>
            <person name="Hill R."/>
        </authorList>
    </citation>
    <scope>NUCLEOTIDE SEQUENCE</scope>
    <source>
        <strain evidence="4">IMI 355082</strain>
    </source>
</reference>
<dbReference type="GO" id="GO:0019901">
    <property type="term" value="F:protein kinase binding"/>
    <property type="evidence" value="ECO:0007669"/>
    <property type="project" value="TreeGrafter"/>
</dbReference>
<name>A0A9W8YWF2_9PEZI</name>
<dbReference type="GO" id="GO:1990316">
    <property type="term" value="C:Atg1/ULK1 kinase complex"/>
    <property type="evidence" value="ECO:0007669"/>
    <property type="project" value="TreeGrafter"/>
</dbReference>
<proteinExistence type="inferred from homology"/>
<gene>
    <name evidence="4" type="ORF">N0V93_005885</name>
</gene>
<dbReference type="PANTHER" id="PTHR13292:SF0">
    <property type="entry name" value="AUTOPHAGY-RELATED PROTEIN 101"/>
    <property type="match status" value="1"/>
</dbReference>
<protein>
    <recommendedName>
        <fullName evidence="2">Autophagy-related protein 101</fullName>
    </recommendedName>
</protein>
<dbReference type="InterPro" id="IPR012445">
    <property type="entry name" value="ATG101"/>
</dbReference>
<dbReference type="PANTHER" id="PTHR13292">
    <property type="entry name" value="AUTOPHAGY-RELATED PROTEIN 101"/>
    <property type="match status" value="1"/>
</dbReference>
<evidence type="ECO:0000313" key="4">
    <source>
        <dbReference type="EMBL" id="KAJ4392260.1"/>
    </source>
</evidence>
<dbReference type="EMBL" id="JAPEVB010000003">
    <property type="protein sequence ID" value="KAJ4392260.1"/>
    <property type="molecule type" value="Genomic_DNA"/>
</dbReference>
<dbReference type="Pfam" id="PF07855">
    <property type="entry name" value="ATG101"/>
    <property type="match status" value="1"/>
</dbReference>
<keyword evidence="5" id="KW-1185">Reference proteome</keyword>
<dbReference type="GO" id="GO:0000045">
    <property type="term" value="P:autophagosome assembly"/>
    <property type="evidence" value="ECO:0007669"/>
    <property type="project" value="TreeGrafter"/>
</dbReference>
<dbReference type="AlphaFoldDB" id="A0A9W8YWF2"/>
<comment type="similarity">
    <text evidence="1">Belongs to the ATG101 family.</text>
</comment>
<dbReference type="OrthoDB" id="10259639at2759"/>
<keyword evidence="3" id="KW-0072">Autophagy</keyword>
<sequence>MDNKLPEARLPQEFILDAFADPSSVRDVVRGILHTIFHHRYFPTITPHTHDVLDLTLPYVAEPELETLIDQRTAALVADLSSSAPSTPSSLPQQAKAMLGGVVGGGGGGAREGGSGGGRGRVTVQFMEKNKAGRRRMGMWGGKGEEDVCWESWTVRVTVAEPKTDSERAKVRRATASTLLTTTMKIITSVNTYKDHIPPITMQGDANPFPYAITVNQRNESGGGGMMRGFF</sequence>
<accession>A0A9W8YWF2</accession>
<comment type="caution">
    <text evidence="4">The sequence shown here is derived from an EMBL/GenBank/DDBJ whole genome shotgun (WGS) entry which is preliminary data.</text>
</comment>
<evidence type="ECO:0000256" key="1">
    <source>
        <dbReference type="ARBA" id="ARBA00007130"/>
    </source>
</evidence>
<evidence type="ECO:0000256" key="3">
    <source>
        <dbReference type="ARBA" id="ARBA00023006"/>
    </source>
</evidence>
<organism evidence="4 5">
    <name type="scientific">Gnomoniopsis smithogilvyi</name>
    <dbReference type="NCBI Taxonomy" id="1191159"/>
    <lineage>
        <taxon>Eukaryota</taxon>
        <taxon>Fungi</taxon>
        <taxon>Dikarya</taxon>
        <taxon>Ascomycota</taxon>
        <taxon>Pezizomycotina</taxon>
        <taxon>Sordariomycetes</taxon>
        <taxon>Sordariomycetidae</taxon>
        <taxon>Diaporthales</taxon>
        <taxon>Gnomoniaceae</taxon>
        <taxon>Gnomoniopsis</taxon>
    </lineage>
</organism>
<dbReference type="Proteomes" id="UP001140453">
    <property type="component" value="Unassembled WGS sequence"/>
</dbReference>